<name>A0A937K638_9CLOT</name>
<comment type="caution">
    <text evidence="3">The sequence shown here is derived from an EMBL/GenBank/DDBJ whole genome shotgun (WGS) entry which is preliminary data.</text>
</comment>
<gene>
    <name evidence="3" type="ORF">JK634_15820</name>
</gene>
<feature type="compositionally biased region" description="Polar residues" evidence="1">
    <location>
        <begin position="82"/>
        <end position="98"/>
    </location>
</feature>
<feature type="region of interest" description="Disordered" evidence="1">
    <location>
        <begin position="75"/>
        <end position="98"/>
    </location>
</feature>
<dbReference type="Proteomes" id="UP000623681">
    <property type="component" value="Unassembled WGS sequence"/>
</dbReference>
<evidence type="ECO:0000256" key="2">
    <source>
        <dbReference type="SAM" id="Phobius"/>
    </source>
</evidence>
<proteinExistence type="predicted"/>
<keyword evidence="2" id="KW-1133">Transmembrane helix</keyword>
<organism evidence="3 4">
    <name type="scientific">Clostridium paridis</name>
    <dbReference type="NCBI Taxonomy" id="2803863"/>
    <lineage>
        <taxon>Bacteria</taxon>
        <taxon>Bacillati</taxon>
        <taxon>Bacillota</taxon>
        <taxon>Clostridia</taxon>
        <taxon>Eubacteriales</taxon>
        <taxon>Clostridiaceae</taxon>
        <taxon>Clostridium</taxon>
    </lineage>
</organism>
<evidence type="ECO:0000313" key="3">
    <source>
        <dbReference type="EMBL" id="MBL4933283.1"/>
    </source>
</evidence>
<dbReference type="EMBL" id="JAESWA010000023">
    <property type="protein sequence ID" value="MBL4933283.1"/>
    <property type="molecule type" value="Genomic_DNA"/>
</dbReference>
<feature type="transmembrane region" description="Helical" evidence="2">
    <location>
        <begin position="6"/>
        <end position="23"/>
    </location>
</feature>
<keyword evidence="4" id="KW-1185">Reference proteome</keyword>
<evidence type="ECO:0000256" key="1">
    <source>
        <dbReference type="SAM" id="MobiDB-lite"/>
    </source>
</evidence>
<protein>
    <submittedName>
        <fullName evidence="3">Uncharacterized protein</fullName>
    </submittedName>
</protein>
<evidence type="ECO:0000313" key="4">
    <source>
        <dbReference type="Proteomes" id="UP000623681"/>
    </source>
</evidence>
<reference evidence="3" key="1">
    <citation type="submission" date="2021-01" db="EMBL/GenBank/DDBJ databases">
        <title>Genome public.</title>
        <authorList>
            <person name="Liu C."/>
            <person name="Sun Q."/>
        </authorList>
    </citation>
    <scope>NUCLEOTIDE SEQUENCE</scope>
    <source>
        <strain evidence="3">YIM B02565</strain>
    </source>
</reference>
<sequence>MVTFLAKVIIFCAVVRLIVSFFGKGNGQYKRRSNSRNLFTDEMNRQQFQEFQEEMNRQQFQNFERESLKQITPFEHGGYDMTQGNSFNDNNHNGMNGL</sequence>
<keyword evidence="2" id="KW-0812">Transmembrane</keyword>
<dbReference type="RefSeq" id="WP_202768700.1">
    <property type="nucleotide sequence ID" value="NZ_JAESWA010000023.1"/>
</dbReference>
<accession>A0A937K638</accession>
<keyword evidence="2" id="KW-0472">Membrane</keyword>
<dbReference type="AlphaFoldDB" id="A0A937K638"/>